<name>A0ABS3DS68_9BACI</name>
<dbReference type="InterPro" id="IPR030378">
    <property type="entry name" value="G_CP_dom"/>
</dbReference>
<feature type="domain" description="CP-type G" evidence="12">
    <location>
        <begin position="98"/>
        <end position="253"/>
    </location>
</feature>
<dbReference type="Gene3D" id="1.10.40.50">
    <property type="entry name" value="Probable gtpase engc, domain 3"/>
    <property type="match status" value="1"/>
</dbReference>
<evidence type="ECO:0000256" key="7">
    <source>
        <dbReference type="ARBA" id="ARBA00022833"/>
    </source>
</evidence>
<evidence type="ECO:0000256" key="8">
    <source>
        <dbReference type="ARBA" id="ARBA00022884"/>
    </source>
</evidence>
<dbReference type="Gene3D" id="3.40.50.300">
    <property type="entry name" value="P-loop containing nucleotide triphosphate hydrolases"/>
    <property type="match status" value="1"/>
</dbReference>
<evidence type="ECO:0000256" key="2">
    <source>
        <dbReference type="ARBA" id="ARBA00022517"/>
    </source>
</evidence>
<feature type="domain" description="EngC GTPase" evidence="11">
    <location>
        <begin position="104"/>
        <end position="251"/>
    </location>
</feature>
<evidence type="ECO:0000259" key="11">
    <source>
        <dbReference type="PROSITE" id="PS50936"/>
    </source>
</evidence>
<dbReference type="SUPFAM" id="SSF50249">
    <property type="entry name" value="Nucleic acid-binding proteins"/>
    <property type="match status" value="1"/>
</dbReference>
<dbReference type="EMBL" id="JAEKJY010000001">
    <property type="protein sequence ID" value="MBN8234184.1"/>
    <property type="molecule type" value="Genomic_DNA"/>
</dbReference>
<feature type="binding site" evidence="10">
    <location>
        <position position="282"/>
    </location>
    <ligand>
        <name>Zn(2+)</name>
        <dbReference type="ChEBI" id="CHEBI:29105"/>
    </ligand>
</feature>
<dbReference type="PROSITE" id="PS50936">
    <property type="entry name" value="ENGC_GTPASE"/>
    <property type="match status" value="1"/>
</dbReference>
<dbReference type="NCBIfam" id="TIGR00157">
    <property type="entry name" value="ribosome small subunit-dependent GTPase A"/>
    <property type="match status" value="1"/>
</dbReference>
<accession>A0ABS3DS68</accession>
<evidence type="ECO:0000313" key="14">
    <source>
        <dbReference type="Proteomes" id="UP000663970"/>
    </source>
</evidence>
<reference evidence="13 14" key="1">
    <citation type="submission" date="2020-12" db="EMBL/GenBank/DDBJ databases">
        <title>Oil enriched cultivation method for isolating marine PHA-producing bacteria.</title>
        <authorList>
            <person name="Zheng W."/>
            <person name="Yu S."/>
            <person name="Huang Y."/>
        </authorList>
    </citation>
    <scope>NUCLEOTIDE SEQUENCE [LARGE SCALE GENOMIC DNA]</scope>
    <source>
        <strain evidence="13 14">SY-2-6</strain>
    </source>
</reference>
<evidence type="ECO:0000313" key="13">
    <source>
        <dbReference type="EMBL" id="MBN8234184.1"/>
    </source>
</evidence>
<feature type="binding site" evidence="10">
    <location>
        <begin position="143"/>
        <end position="146"/>
    </location>
    <ligand>
        <name>GTP</name>
        <dbReference type="ChEBI" id="CHEBI:37565"/>
    </ligand>
</feature>
<dbReference type="CDD" id="cd01854">
    <property type="entry name" value="YjeQ_EngC"/>
    <property type="match status" value="1"/>
</dbReference>
<comment type="function">
    <text evidence="10">One of several proteins that assist in the late maturation steps of the functional core of the 30S ribosomal subunit. Helps release RbfA from mature subunits. May play a role in the assembly of ribosomal proteins into the subunit. Circularly permuted GTPase that catalyzes slow GTP hydrolysis, GTPase activity is stimulated by the 30S ribosomal subunit.</text>
</comment>
<dbReference type="InterPro" id="IPR027417">
    <property type="entry name" value="P-loop_NTPase"/>
</dbReference>
<protein>
    <recommendedName>
        <fullName evidence="10">Small ribosomal subunit biogenesis GTPase RsgA</fullName>
        <ecNumber evidence="10">3.6.1.-</ecNumber>
    </recommendedName>
</protein>
<keyword evidence="7 10" id="KW-0862">Zinc</keyword>
<dbReference type="RefSeq" id="WP_027953965.1">
    <property type="nucleotide sequence ID" value="NZ_JAEKJY010000001.1"/>
</dbReference>
<keyword evidence="5 10" id="KW-0547">Nucleotide-binding</keyword>
<dbReference type="InterPro" id="IPR004881">
    <property type="entry name" value="Ribosome_biogen_GTPase_RsgA"/>
</dbReference>
<organism evidence="13 14">
    <name type="scientific">Halobacillus kuroshimensis</name>
    <dbReference type="NCBI Taxonomy" id="302481"/>
    <lineage>
        <taxon>Bacteria</taxon>
        <taxon>Bacillati</taxon>
        <taxon>Bacillota</taxon>
        <taxon>Bacilli</taxon>
        <taxon>Bacillales</taxon>
        <taxon>Bacillaceae</taxon>
        <taxon>Halobacillus</taxon>
    </lineage>
</organism>
<evidence type="ECO:0000256" key="6">
    <source>
        <dbReference type="ARBA" id="ARBA00022801"/>
    </source>
</evidence>
<evidence type="ECO:0000256" key="4">
    <source>
        <dbReference type="ARBA" id="ARBA00022730"/>
    </source>
</evidence>
<keyword evidence="3 10" id="KW-0479">Metal-binding</keyword>
<keyword evidence="2 10" id="KW-0690">Ribosome biogenesis</keyword>
<dbReference type="InterPro" id="IPR010914">
    <property type="entry name" value="RsgA_GTPase_dom"/>
</dbReference>
<comment type="caution">
    <text evidence="13">The sequence shown here is derived from an EMBL/GenBank/DDBJ whole genome shotgun (WGS) entry which is preliminary data.</text>
</comment>
<comment type="subcellular location">
    <subcellularLocation>
        <location evidence="10">Cytoplasm</location>
    </subcellularLocation>
</comment>
<evidence type="ECO:0000256" key="5">
    <source>
        <dbReference type="ARBA" id="ARBA00022741"/>
    </source>
</evidence>
<gene>
    <name evidence="10 13" type="primary">rsgA</name>
    <name evidence="13" type="ORF">JF544_02950</name>
</gene>
<evidence type="ECO:0000256" key="10">
    <source>
        <dbReference type="HAMAP-Rule" id="MF_01820"/>
    </source>
</evidence>
<evidence type="ECO:0000256" key="1">
    <source>
        <dbReference type="ARBA" id="ARBA00022490"/>
    </source>
</evidence>
<feature type="binding site" evidence="10">
    <location>
        <begin position="195"/>
        <end position="203"/>
    </location>
    <ligand>
        <name>GTP</name>
        <dbReference type="ChEBI" id="CHEBI:37565"/>
    </ligand>
</feature>
<dbReference type="Proteomes" id="UP000663970">
    <property type="component" value="Unassembled WGS sequence"/>
</dbReference>
<dbReference type="InterPro" id="IPR012340">
    <property type="entry name" value="NA-bd_OB-fold"/>
</dbReference>
<proteinExistence type="inferred from homology"/>
<evidence type="ECO:0000256" key="3">
    <source>
        <dbReference type="ARBA" id="ARBA00022723"/>
    </source>
</evidence>
<feature type="binding site" evidence="10">
    <location>
        <position position="290"/>
    </location>
    <ligand>
        <name>Zn(2+)</name>
        <dbReference type="ChEBI" id="CHEBI:29105"/>
    </ligand>
</feature>
<evidence type="ECO:0000259" key="12">
    <source>
        <dbReference type="PROSITE" id="PS51721"/>
    </source>
</evidence>
<dbReference type="PANTHER" id="PTHR32120:SF10">
    <property type="entry name" value="SMALL RIBOSOMAL SUBUNIT BIOGENESIS GTPASE RSGA"/>
    <property type="match status" value="1"/>
</dbReference>
<feature type="binding site" evidence="10">
    <location>
        <position position="284"/>
    </location>
    <ligand>
        <name>Zn(2+)</name>
        <dbReference type="ChEBI" id="CHEBI:29105"/>
    </ligand>
</feature>
<evidence type="ECO:0000256" key="9">
    <source>
        <dbReference type="ARBA" id="ARBA00023134"/>
    </source>
</evidence>
<keyword evidence="4 10" id="KW-0699">rRNA-binding</keyword>
<dbReference type="PROSITE" id="PS51721">
    <property type="entry name" value="G_CP"/>
    <property type="match status" value="1"/>
</dbReference>
<keyword evidence="1 10" id="KW-0963">Cytoplasm</keyword>
<comment type="cofactor">
    <cofactor evidence="10">
        <name>Zn(2+)</name>
        <dbReference type="ChEBI" id="CHEBI:29105"/>
    </cofactor>
    <text evidence="10">Binds 1 zinc ion per subunit.</text>
</comment>
<sequence>MKRKDFTTYFKEQLQDGEKAGRVTTSTHGIYTVADDETERFGEVSGRFHYHTVEDSGFPAVGDWVVIEPYDEGRRVKIQRVLNRNTVFSRSAPGQSNKEQVIAANVDVVFVVTALTQEMNPRRLERYIEQVYESGARPVIVCTKKDLSTSLHKQLFQIEQAAPGVPVYPVNSLHGEGLELLKHELTPGQTVSLVGSSGVGKSTLMNALLEKEVQETQAVREEDDRGRHTTTHRELFSLPDGSYMMDTPGMRELQLWGNGEGNLDYTFSDIGALSAGCRFRDCRHEEEPGCAVQAAIQSGEMEVSRLKSYNKLKRERRRLELKDKYGTHRTNRMLHGPNAVKE</sequence>
<keyword evidence="8 10" id="KW-0694">RNA-binding</keyword>
<keyword evidence="9 10" id="KW-0342">GTP-binding</keyword>
<dbReference type="SUPFAM" id="SSF52540">
    <property type="entry name" value="P-loop containing nucleoside triphosphate hydrolases"/>
    <property type="match status" value="1"/>
</dbReference>
<keyword evidence="6 10" id="KW-0378">Hydrolase</keyword>
<dbReference type="HAMAP" id="MF_01820">
    <property type="entry name" value="GTPase_RsgA"/>
    <property type="match status" value="1"/>
</dbReference>
<dbReference type="PANTHER" id="PTHR32120">
    <property type="entry name" value="SMALL RIBOSOMAL SUBUNIT BIOGENESIS GTPASE RSGA"/>
    <property type="match status" value="1"/>
</dbReference>
<comment type="subunit">
    <text evidence="10">Monomer. Associates with 30S ribosomal subunit, binds 16S rRNA.</text>
</comment>
<dbReference type="Gene3D" id="2.40.50.140">
    <property type="entry name" value="Nucleic acid-binding proteins"/>
    <property type="match status" value="1"/>
</dbReference>
<dbReference type="EC" id="3.6.1.-" evidence="10"/>
<dbReference type="Pfam" id="PF03193">
    <property type="entry name" value="RsgA_GTPase"/>
    <property type="match status" value="1"/>
</dbReference>
<keyword evidence="14" id="KW-1185">Reference proteome</keyword>
<comment type="similarity">
    <text evidence="10">Belongs to the TRAFAC class YlqF/YawG GTPase family. RsgA subfamily.</text>
</comment>
<feature type="binding site" evidence="10">
    <location>
        <position position="277"/>
    </location>
    <ligand>
        <name>Zn(2+)</name>
        <dbReference type="ChEBI" id="CHEBI:29105"/>
    </ligand>
</feature>